<evidence type="ECO:0000313" key="1">
    <source>
        <dbReference type="EMBL" id="KAK4309598.1"/>
    </source>
</evidence>
<gene>
    <name evidence="1" type="ORF">Pmani_018777</name>
</gene>
<dbReference type="EMBL" id="JAWZYT010001731">
    <property type="protein sequence ID" value="KAK4309598.1"/>
    <property type="molecule type" value="Genomic_DNA"/>
</dbReference>
<sequence length="70" mass="7798">MYECKPTTQGPHKYDETGCCPLGNRKIPRHSQPITFCESVASPPKPMRREKGVTVHLEASVHQTTCDSSL</sequence>
<proteinExistence type="predicted"/>
<keyword evidence="2" id="KW-1185">Reference proteome</keyword>
<dbReference type="AlphaFoldDB" id="A0AAE1PJN1"/>
<organism evidence="1 2">
    <name type="scientific">Petrolisthes manimaculis</name>
    <dbReference type="NCBI Taxonomy" id="1843537"/>
    <lineage>
        <taxon>Eukaryota</taxon>
        <taxon>Metazoa</taxon>
        <taxon>Ecdysozoa</taxon>
        <taxon>Arthropoda</taxon>
        <taxon>Crustacea</taxon>
        <taxon>Multicrustacea</taxon>
        <taxon>Malacostraca</taxon>
        <taxon>Eumalacostraca</taxon>
        <taxon>Eucarida</taxon>
        <taxon>Decapoda</taxon>
        <taxon>Pleocyemata</taxon>
        <taxon>Anomura</taxon>
        <taxon>Galatheoidea</taxon>
        <taxon>Porcellanidae</taxon>
        <taxon>Petrolisthes</taxon>
    </lineage>
</organism>
<evidence type="ECO:0000313" key="2">
    <source>
        <dbReference type="Proteomes" id="UP001292094"/>
    </source>
</evidence>
<name>A0AAE1PJN1_9EUCA</name>
<protein>
    <submittedName>
        <fullName evidence="1">Uncharacterized protein</fullName>
    </submittedName>
</protein>
<accession>A0AAE1PJN1</accession>
<dbReference type="Proteomes" id="UP001292094">
    <property type="component" value="Unassembled WGS sequence"/>
</dbReference>
<reference evidence="1" key="1">
    <citation type="submission" date="2023-11" db="EMBL/GenBank/DDBJ databases">
        <title>Genome assemblies of two species of porcelain crab, Petrolisthes cinctipes and Petrolisthes manimaculis (Anomura: Porcellanidae).</title>
        <authorList>
            <person name="Angst P."/>
        </authorList>
    </citation>
    <scope>NUCLEOTIDE SEQUENCE</scope>
    <source>
        <strain evidence="1">PB745_02</strain>
        <tissue evidence="1">Gill</tissue>
    </source>
</reference>
<comment type="caution">
    <text evidence="1">The sequence shown here is derived from an EMBL/GenBank/DDBJ whole genome shotgun (WGS) entry which is preliminary data.</text>
</comment>